<dbReference type="SUPFAM" id="SSF51306">
    <property type="entry name" value="LexA/Signal peptidase"/>
    <property type="match status" value="1"/>
</dbReference>
<keyword evidence="7" id="KW-0472">Membrane</keyword>
<comment type="subcellular location">
    <subcellularLocation>
        <location evidence="2">Cell membrane</location>
        <topology evidence="2">Single-pass type II membrane protein</topology>
    </subcellularLocation>
    <subcellularLocation>
        <location evidence="7">Membrane</location>
        <topology evidence="7">Single-pass type II membrane protein</topology>
    </subcellularLocation>
</comment>
<dbReference type="GO" id="GO:0009003">
    <property type="term" value="F:signal peptidase activity"/>
    <property type="evidence" value="ECO:0007669"/>
    <property type="project" value="UniProtKB-EC"/>
</dbReference>
<evidence type="ECO:0000313" key="9">
    <source>
        <dbReference type="EMBL" id="KFI60473.1"/>
    </source>
</evidence>
<dbReference type="Pfam" id="PF10502">
    <property type="entry name" value="Peptidase_S26"/>
    <property type="match status" value="1"/>
</dbReference>
<keyword evidence="10" id="KW-1185">Reference proteome</keyword>
<dbReference type="PRINTS" id="PR00727">
    <property type="entry name" value="LEADERPTASE"/>
</dbReference>
<evidence type="ECO:0000256" key="6">
    <source>
        <dbReference type="PIRSR" id="PIRSR600223-1"/>
    </source>
</evidence>
<feature type="active site" evidence="6">
    <location>
        <position position="74"/>
    </location>
</feature>
<dbReference type="OrthoDB" id="9815782at2"/>
<feature type="transmembrane region" description="Helical" evidence="7">
    <location>
        <begin position="46"/>
        <end position="70"/>
    </location>
</feature>
<dbReference type="PANTHER" id="PTHR43390:SF1">
    <property type="entry name" value="CHLOROPLAST PROCESSING PEPTIDASE"/>
    <property type="match status" value="1"/>
</dbReference>
<evidence type="ECO:0000256" key="5">
    <source>
        <dbReference type="ARBA" id="ARBA00022801"/>
    </source>
</evidence>
<dbReference type="NCBIfam" id="TIGR02227">
    <property type="entry name" value="sigpep_I_bact"/>
    <property type="match status" value="1"/>
</dbReference>
<evidence type="ECO:0000256" key="3">
    <source>
        <dbReference type="ARBA" id="ARBA00009370"/>
    </source>
</evidence>
<dbReference type="GO" id="GO:0006465">
    <property type="term" value="P:signal peptide processing"/>
    <property type="evidence" value="ECO:0007669"/>
    <property type="project" value="InterPro"/>
</dbReference>
<keyword evidence="5 7" id="KW-0378">Hydrolase</keyword>
<dbReference type="InterPro" id="IPR000223">
    <property type="entry name" value="Pept_S26A_signal_pept_1"/>
</dbReference>
<comment type="caution">
    <text evidence="9">The sequence shown here is derived from an EMBL/GenBank/DDBJ whole genome shotgun (WGS) entry which is preliminary data.</text>
</comment>
<dbReference type="InterPro" id="IPR019758">
    <property type="entry name" value="Pept_S26A_signal_pept_1_CS"/>
</dbReference>
<comment type="catalytic activity">
    <reaction evidence="1 7">
        <text>Cleavage of hydrophobic, N-terminal signal or leader sequences from secreted and periplasmic proteins.</text>
        <dbReference type="EC" id="3.4.21.89"/>
    </reaction>
</comment>
<accession>A0A087ANX3</accession>
<evidence type="ECO:0000256" key="2">
    <source>
        <dbReference type="ARBA" id="ARBA00004401"/>
    </source>
</evidence>
<evidence type="ECO:0000256" key="1">
    <source>
        <dbReference type="ARBA" id="ARBA00000677"/>
    </source>
</evidence>
<feature type="active site" evidence="6">
    <location>
        <position position="128"/>
    </location>
</feature>
<dbReference type="Proteomes" id="UP000029046">
    <property type="component" value="Unassembled WGS sequence"/>
</dbReference>
<dbReference type="EC" id="3.4.21.89" evidence="4 7"/>
<dbReference type="CDD" id="cd06530">
    <property type="entry name" value="S26_SPase_I"/>
    <property type="match status" value="1"/>
</dbReference>
<dbReference type="AlphaFoldDB" id="A0A087ANX3"/>
<comment type="similarity">
    <text evidence="3 7">Belongs to the peptidase S26 family.</text>
</comment>
<dbReference type="eggNOG" id="COG0681">
    <property type="taxonomic scope" value="Bacteria"/>
</dbReference>
<dbReference type="InterPro" id="IPR019533">
    <property type="entry name" value="Peptidase_S26"/>
</dbReference>
<dbReference type="GO" id="GO:0005886">
    <property type="term" value="C:plasma membrane"/>
    <property type="evidence" value="ECO:0007669"/>
    <property type="project" value="UniProtKB-SubCell"/>
</dbReference>
<protein>
    <recommendedName>
        <fullName evidence="4 7">Signal peptidase I</fullName>
        <ecNumber evidence="4 7">3.4.21.89</ecNumber>
    </recommendedName>
</protein>
<evidence type="ECO:0000313" key="10">
    <source>
        <dbReference type="Proteomes" id="UP000029046"/>
    </source>
</evidence>
<organism evidence="9 10">
    <name type="scientific">Bifidobacterium pullorum subsp. gallinarum</name>
    <dbReference type="NCBI Taxonomy" id="78344"/>
    <lineage>
        <taxon>Bacteria</taxon>
        <taxon>Bacillati</taxon>
        <taxon>Actinomycetota</taxon>
        <taxon>Actinomycetes</taxon>
        <taxon>Bifidobacteriales</taxon>
        <taxon>Bifidobacteriaceae</taxon>
        <taxon>Bifidobacterium</taxon>
    </lineage>
</organism>
<keyword evidence="7" id="KW-0812">Transmembrane</keyword>
<dbReference type="Gene3D" id="2.10.109.10">
    <property type="entry name" value="Umud Fragment, subunit A"/>
    <property type="match status" value="1"/>
</dbReference>
<dbReference type="PROSITE" id="PS00761">
    <property type="entry name" value="SPASE_I_3"/>
    <property type="match status" value="1"/>
</dbReference>
<dbReference type="EMBL" id="JGYX01000005">
    <property type="protein sequence ID" value="KFI60473.1"/>
    <property type="molecule type" value="Genomic_DNA"/>
</dbReference>
<dbReference type="InterPro" id="IPR036286">
    <property type="entry name" value="LexA/Signal_pep-like_sf"/>
</dbReference>
<gene>
    <name evidence="9" type="ORF">BIGA_1066</name>
</gene>
<keyword evidence="7" id="KW-0645">Protease</keyword>
<dbReference type="GO" id="GO:0004252">
    <property type="term" value="F:serine-type endopeptidase activity"/>
    <property type="evidence" value="ECO:0007669"/>
    <property type="project" value="InterPro"/>
</dbReference>
<name>A0A087ANX3_9BIFI</name>
<sequence>MQASPNPDDERDLRTMVVADHGVDPSPVPRHKAPARQTAGMGLRDTLIWCGIPVLVILLLRVFVFGMYAIPSGSMENTIMPGDRVLTLSLAPKAVDLRRGDIVVFKDPANWLRNEQSNGVFGKDRLIKRLIGLPGDVVECAGEGSPVTINGVAVDESSYIREGVSPSSFPFRVEVTEGHVFVMGDNRSNSADSRYHQDDEENGLVPLEDIEGVALATYWPLRRIGVLDAHHDVFADVPGRQSVGL</sequence>
<proteinExistence type="inferred from homology"/>
<evidence type="ECO:0000256" key="7">
    <source>
        <dbReference type="RuleBase" id="RU362042"/>
    </source>
</evidence>
<evidence type="ECO:0000259" key="8">
    <source>
        <dbReference type="Pfam" id="PF10502"/>
    </source>
</evidence>
<dbReference type="PANTHER" id="PTHR43390">
    <property type="entry name" value="SIGNAL PEPTIDASE I"/>
    <property type="match status" value="1"/>
</dbReference>
<feature type="domain" description="Peptidase S26" evidence="8">
    <location>
        <begin position="45"/>
        <end position="219"/>
    </location>
</feature>
<reference evidence="9 10" key="1">
    <citation type="submission" date="2014-03" db="EMBL/GenBank/DDBJ databases">
        <title>Genomics of Bifidobacteria.</title>
        <authorList>
            <person name="Ventura M."/>
            <person name="Milani C."/>
            <person name="Lugli G.A."/>
        </authorList>
    </citation>
    <scope>NUCLEOTIDE SEQUENCE [LARGE SCALE GENOMIC DNA]</scope>
    <source>
        <strain evidence="9 10">LMG 11586</strain>
    </source>
</reference>
<keyword evidence="7" id="KW-1133">Transmembrane helix</keyword>
<dbReference type="RefSeq" id="WP_081929572.1">
    <property type="nucleotide sequence ID" value="NZ_JGYX01000005.1"/>
</dbReference>
<evidence type="ECO:0000256" key="4">
    <source>
        <dbReference type="ARBA" id="ARBA00013208"/>
    </source>
</evidence>